<evidence type="ECO:0000313" key="1">
    <source>
        <dbReference type="EMBL" id="CAD7012765.1"/>
    </source>
</evidence>
<gene>
    <name evidence="1" type="ORF">CCAP1982_LOCUS20868</name>
</gene>
<protein>
    <submittedName>
        <fullName evidence="1">(Mediterranean fruit fly) hypothetical protein</fullName>
    </submittedName>
</protein>
<proteinExistence type="predicted"/>
<keyword evidence="2" id="KW-1185">Reference proteome</keyword>
<organism evidence="1 2">
    <name type="scientific">Ceratitis capitata</name>
    <name type="common">Mediterranean fruit fly</name>
    <name type="synonym">Tephritis capitata</name>
    <dbReference type="NCBI Taxonomy" id="7213"/>
    <lineage>
        <taxon>Eukaryota</taxon>
        <taxon>Metazoa</taxon>
        <taxon>Ecdysozoa</taxon>
        <taxon>Arthropoda</taxon>
        <taxon>Hexapoda</taxon>
        <taxon>Insecta</taxon>
        <taxon>Pterygota</taxon>
        <taxon>Neoptera</taxon>
        <taxon>Endopterygota</taxon>
        <taxon>Diptera</taxon>
        <taxon>Brachycera</taxon>
        <taxon>Muscomorpha</taxon>
        <taxon>Tephritoidea</taxon>
        <taxon>Tephritidae</taxon>
        <taxon>Ceratitis</taxon>
        <taxon>Ceratitis</taxon>
    </lineage>
</organism>
<dbReference type="EMBL" id="CAJHJT010000056">
    <property type="protein sequence ID" value="CAD7012765.1"/>
    <property type="molecule type" value="Genomic_DNA"/>
</dbReference>
<evidence type="ECO:0000313" key="2">
    <source>
        <dbReference type="Proteomes" id="UP000606786"/>
    </source>
</evidence>
<name>A0A811VA70_CERCA</name>
<dbReference type="Proteomes" id="UP000606786">
    <property type="component" value="Unassembled WGS sequence"/>
</dbReference>
<accession>A0A811VA70</accession>
<reference evidence="1" key="1">
    <citation type="submission" date="2020-11" db="EMBL/GenBank/DDBJ databases">
        <authorList>
            <person name="Whitehead M."/>
        </authorList>
    </citation>
    <scope>NUCLEOTIDE SEQUENCE</scope>
    <source>
        <strain evidence="1">EGII</strain>
    </source>
</reference>
<comment type="caution">
    <text evidence="1">The sequence shown here is derived from an EMBL/GenBank/DDBJ whole genome shotgun (WGS) entry which is preliminary data.</text>
</comment>
<dbReference type="AlphaFoldDB" id="A0A811VA70"/>
<sequence length="98" mass="11404">MPRRARHAKSSWQKASLTAGIPFDNKIIFNTLQADYKTGNKKQQQQQHTVVPLTGLYRSALPWHWREALNCFCQRMSVSSRVEELEEQRWQSAAGLNF</sequence>